<organism evidence="1 2">
    <name type="scientific">Candidatus Protofrankia californiensis</name>
    <dbReference type="NCBI Taxonomy" id="1839754"/>
    <lineage>
        <taxon>Bacteria</taxon>
        <taxon>Bacillati</taxon>
        <taxon>Actinomycetota</taxon>
        <taxon>Actinomycetes</taxon>
        <taxon>Frankiales</taxon>
        <taxon>Frankiaceae</taxon>
        <taxon>Protofrankia</taxon>
    </lineage>
</organism>
<accession>A0A1C3P0K8</accession>
<gene>
    <name evidence="1" type="ORF">FDG2_3744</name>
</gene>
<dbReference type="InterPro" id="IPR027417">
    <property type="entry name" value="P-loop_NTPase"/>
</dbReference>
<dbReference type="EMBL" id="FLUV01001570">
    <property type="protein sequence ID" value="SBW23343.1"/>
    <property type="molecule type" value="Genomic_DNA"/>
</dbReference>
<name>A0A1C3P0K8_9ACTN</name>
<protein>
    <submittedName>
        <fullName evidence="1">Uncharacterized protein</fullName>
    </submittedName>
</protein>
<dbReference type="PANTHER" id="PTHR43394:SF1">
    <property type="entry name" value="ATP-BINDING CASSETTE SUB-FAMILY B MEMBER 10, MITOCHONDRIAL"/>
    <property type="match status" value="1"/>
</dbReference>
<dbReference type="SUPFAM" id="SSF52540">
    <property type="entry name" value="P-loop containing nucleoside triphosphate hydrolases"/>
    <property type="match status" value="1"/>
</dbReference>
<sequence length="89" mass="9746">MDEPTSQMDSLNERALTRAMREISATSALLVIAHRISTVRAADRIIVLDKGEVVATGRHEELIRMSPLYQRLASSPPDTTPDADMAAGR</sequence>
<keyword evidence="2" id="KW-1185">Reference proteome</keyword>
<proteinExistence type="predicted"/>
<dbReference type="PANTHER" id="PTHR43394">
    <property type="entry name" value="ATP-DEPENDENT PERMEASE MDL1, MITOCHONDRIAL"/>
    <property type="match status" value="1"/>
</dbReference>
<dbReference type="Proteomes" id="UP000199013">
    <property type="component" value="Unassembled WGS sequence"/>
</dbReference>
<dbReference type="AlphaFoldDB" id="A0A1C3P0K8"/>
<reference evidence="2" key="1">
    <citation type="submission" date="2016-02" db="EMBL/GenBank/DDBJ databases">
        <authorList>
            <person name="Wibberg D."/>
        </authorList>
    </citation>
    <scope>NUCLEOTIDE SEQUENCE [LARGE SCALE GENOMIC DNA]</scope>
</reference>
<evidence type="ECO:0000313" key="2">
    <source>
        <dbReference type="Proteomes" id="UP000199013"/>
    </source>
</evidence>
<dbReference type="GO" id="GO:0015421">
    <property type="term" value="F:ABC-type oligopeptide transporter activity"/>
    <property type="evidence" value="ECO:0007669"/>
    <property type="project" value="TreeGrafter"/>
</dbReference>
<evidence type="ECO:0000313" key="1">
    <source>
        <dbReference type="EMBL" id="SBW23343.1"/>
    </source>
</evidence>
<dbReference type="InterPro" id="IPR039421">
    <property type="entry name" value="Type_1_exporter"/>
</dbReference>
<dbReference type="Gene3D" id="3.40.50.300">
    <property type="entry name" value="P-loop containing nucleotide triphosphate hydrolases"/>
    <property type="match status" value="1"/>
</dbReference>